<feature type="domain" description="HTH cro/C1-type" evidence="2">
    <location>
        <begin position="5"/>
        <end position="59"/>
    </location>
</feature>
<dbReference type="CDD" id="cd00093">
    <property type="entry name" value="HTH_XRE"/>
    <property type="match status" value="1"/>
</dbReference>
<dbReference type="InterPro" id="IPR001387">
    <property type="entry name" value="Cro/C1-type_HTH"/>
</dbReference>
<evidence type="ECO:0000256" key="1">
    <source>
        <dbReference type="ARBA" id="ARBA00023125"/>
    </source>
</evidence>
<dbReference type="EMBL" id="CACRTL010000017">
    <property type="protein sequence ID" value="VYT71169.1"/>
    <property type="molecule type" value="Genomic_DNA"/>
</dbReference>
<dbReference type="PANTHER" id="PTHR46558:SF4">
    <property type="entry name" value="DNA-BIDING PHAGE PROTEIN"/>
    <property type="match status" value="1"/>
</dbReference>
<dbReference type="PANTHER" id="PTHR46558">
    <property type="entry name" value="TRACRIPTIONAL REGULATORY PROTEIN-RELATED-RELATED"/>
    <property type="match status" value="1"/>
</dbReference>
<accession>A0A6N2YVZ3</accession>
<sequence length="76" mass="8984">MKYTLKEIRARRNLTQQNMADKLGVSRQRYIIIEKYPSRVSCHKMEVIADILGVDIGDIFLQDYHTNSEVEEIRNE</sequence>
<keyword evidence="1" id="KW-0238">DNA-binding</keyword>
<dbReference type="RefSeq" id="WP_300847813.1">
    <property type="nucleotide sequence ID" value="NZ_CACRTL010000017.1"/>
</dbReference>
<dbReference type="AlphaFoldDB" id="A0A6N2YVZ3"/>
<dbReference type="SUPFAM" id="SSF47413">
    <property type="entry name" value="lambda repressor-like DNA-binding domains"/>
    <property type="match status" value="1"/>
</dbReference>
<dbReference type="GO" id="GO:0003677">
    <property type="term" value="F:DNA binding"/>
    <property type="evidence" value="ECO:0007669"/>
    <property type="project" value="UniProtKB-KW"/>
</dbReference>
<dbReference type="Gene3D" id="1.10.260.40">
    <property type="entry name" value="lambda repressor-like DNA-binding domains"/>
    <property type="match status" value="1"/>
</dbReference>
<reference evidence="3" key="1">
    <citation type="submission" date="2019-11" db="EMBL/GenBank/DDBJ databases">
        <authorList>
            <person name="Feng L."/>
        </authorList>
    </citation>
    <scope>NUCLEOTIDE SEQUENCE</scope>
    <source>
        <strain evidence="3">CramosumLFYP8</strain>
    </source>
</reference>
<protein>
    <submittedName>
        <fullName evidence="3">Helix-turn-helix domain protein</fullName>
    </submittedName>
</protein>
<gene>
    <name evidence="3" type="ORF">CRLFYP8_01967</name>
</gene>
<dbReference type="Pfam" id="PF01381">
    <property type="entry name" value="HTH_3"/>
    <property type="match status" value="1"/>
</dbReference>
<name>A0A6N2YVZ3_9FIRM</name>
<dbReference type="InterPro" id="IPR010982">
    <property type="entry name" value="Lambda_DNA-bd_dom_sf"/>
</dbReference>
<evidence type="ECO:0000313" key="3">
    <source>
        <dbReference type="EMBL" id="VYT71169.1"/>
    </source>
</evidence>
<dbReference type="PROSITE" id="PS50943">
    <property type="entry name" value="HTH_CROC1"/>
    <property type="match status" value="1"/>
</dbReference>
<evidence type="ECO:0000259" key="2">
    <source>
        <dbReference type="PROSITE" id="PS50943"/>
    </source>
</evidence>
<proteinExistence type="predicted"/>
<organism evidence="3">
    <name type="scientific">Thomasclavelia ramosa</name>
    <dbReference type="NCBI Taxonomy" id="1547"/>
    <lineage>
        <taxon>Bacteria</taxon>
        <taxon>Bacillati</taxon>
        <taxon>Bacillota</taxon>
        <taxon>Erysipelotrichia</taxon>
        <taxon>Erysipelotrichales</taxon>
        <taxon>Coprobacillaceae</taxon>
        <taxon>Thomasclavelia</taxon>
    </lineage>
</organism>
<dbReference type="SMART" id="SM00530">
    <property type="entry name" value="HTH_XRE"/>
    <property type="match status" value="1"/>
</dbReference>